<dbReference type="Gene3D" id="3.30.1360.150">
    <property type="match status" value="1"/>
</dbReference>
<dbReference type="InterPro" id="IPR026263">
    <property type="entry name" value="Alkaline_phosphatase_prok"/>
</dbReference>
<keyword evidence="9" id="KW-1185">Reference proteome</keyword>
<dbReference type="OrthoDB" id="9766127at2"/>
<evidence type="ECO:0000256" key="4">
    <source>
        <dbReference type="PIRSR" id="PIRSR031924-50"/>
    </source>
</evidence>
<dbReference type="PIRSF" id="PIRSF031924">
    <property type="entry name" value="Pi-irrepressible_AP"/>
    <property type="match status" value="1"/>
</dbReference>
<feature type="region of interest" description="Disordered" evidence="6">
    <location>
        <begin position="120"/>
        <end position="145"/>
    </location>
</feature>
<dbReference type="SUPFAM" id="SSF53649">
    <property type="entry name" value="Alkaline phosphatase-like"/>
    <property type="match status" value="1"/>
</dbReference>
<dbReference type="PANTHER" id="PTHR10151">
    <property type="entry name" value="ECTONUCLEOTIDE PYROPHOSPHATASE/PHOSPHODIESTERASE"/>
    <property type="match status" value="1"/>
</dbReference>
<organism evidence="8 9">
    <name type="scientific">Flammeovirga pacifica</name>
    <dbReference type="NCBI Taxonomy" id="915059"/>
    <lineage>
        <taxon>Bacteria</taxon>
        <taxon>Pseudomonadati</taxon>
        <taxon>Bacteroidota</taxon>
        <taxon>Cytophagia</taxon>
        <taxon>Cytophagales</taxon>
        <taxon>Flammeovirgaceae</taxon>
        <taxon>Flammeovirga</taxon>
    </lineage>
</organism>
<dbReference type="CDD" id="cd16016">
    <property type="entry name" value="AP-SPAP"/>
    <property type="match status" value="1"/>
</dbReference>
<evidence type="ECO:0000256" key="5">
    <source>
        <dbReference type="PIRSR" id="PIRSR031924-51"/>
    </source>
</evidence>
<evidence type="ECO:0000256" key="7">
    <source>
        <dbReference type="SAM" id="SignalP"/>
    </source>
</evidence>
<proteinExistence type="predicted"/>
<dbReference type="GO" id="GO:0046872">
    <property type="term" value="F:metal ion binding"/>
    <property type="evidence" value="ECO:0007669"/>
    <property type="project" value="UniProtKB-KW"/>
</dbReference>
<feature type="binding site" evidence="5">
    <location>
        <position position="96"/>
    </location>
    <ligand>
        <name>substrate</name>
    </ligand>
</feature>
<dbReference type="Proteomes" id="UP000179797">
    <property type="component" value="Unassembled WGS sequence"/>
</dbReference>
<feature type="compositionally biased region" description="Basic and acidic residues" evidence="6">
    <location>
        <begin position="123"/>
        <end position="142"/>
    </location>
</feature>
<name>A0A1S1Z233_FLAPC</name>
<keyword evidence="2" id="KW-0479">Metal-binding</keyword>
<evidence type="ECO:0000256" key="3">
    <source>
        <dbReference type="ARBA" id="ARBA00022729"/>
    </source>
</evidence>
<feature type="binding site" evidence="5">
    <location>
        <begin position="171"/>
        <end position="173"/>
    </location>
    <ligand>
        <name>substrate</name>
    </ligand>
</feature>
<sequence>MEKIITLLSIVLASSFSPLFAQDKPKLVLQITVDQLRGDMPFSIQNRWTEGGFKYLLDSGVWYANAHHPHANTETIVGHVTLSTGAYPSVHGMVGNAWFDHEEDRLVYNIEDSAYDATGGISARDKSSEVDHSQVSKSEGRSPHNIMTTTFSDEMASAFGPQSKIYAVSGKDRGAVSMAGHNGKAFWYSTKDGAFTSSTFYYNEFPEWVNKWNDKKEADQFKNDYWNLTNDIKTYRFGDADDRPFENPEGLGFGNVFPHPYGDSKYYYTLLMASPVVDELTVDFAKELIEKEGIGQDEITDYLSISLSSTDYVGHLFGPNSLESEDNLIRLDRNLADLFQYIDQKVGLENTLIVLSSDHGAPESAQSLKQKGFPVDVLDVTQLDLSTIDTKLKKQFGIGKEVIKLSYVPYIYLDRKLIQEKGLDLEAVSSMIAEEFMKVNGIAYAYTSTDVANGNLPDTPITRRVLNNYNPKRSGDIYLINEPNWSLTVDGDIALVNHGSPWSYDTSVPVIFAGHQLQKRMIYSEISTIDVAMTLSKYLMILEPSGAEGNPLEDVLNQEK</sequence>
<dbReference type="InterPro" id="IPR017850">
    <property type="entry name" value="Alkaline_phosphatase_core_sf"/>
</dbReference>
<evidence type="ECO:0000313" key="9">
    <source>
        <dbReference type="Proteomes" id="UP000179797"/>
    </source>
</evidence>
<reference evidence="8 9" key="1">
    <citation type="journal article" date="2012" name="Int. J. Syst. Evol. Microbiol.">
        <title>Flammeovirga pacifica sp. nov., isolated from deep-sea sediment.</title>
        <authorList>
            <person name="Xu H."/>
            <person name="Fu Y."/>
            <person name="Yang N."/>
            <person name="Ding Z."/>
            <person name="Lai Q."/>
            <person name="Zeng R."/>
        </authorList>
    </citation>
    <scope>NUCLEOTIDE SEQUENCE [LARGE SCALE GENOMIC DNA]</scope>
    <source>
        <strain evidence="9">DSM 24597 / LMG 26175 / WPAGA1</strain>
    </source>
</reference>
<feature type="chain" id="PRO_5010218648" evidence="7">
    <location>
        <begin position="22"/>
        <end position="560"/>
    </location>
</feature>
<dbReference type="GO" id="GO:0004035">
    <property type="term" value="F:alkaline phosphatase activity"/>
    <property type="evidence" value="ECO:0007669"/>
    <property type="project" value="InterPro"/>
</dbReference>
<protein>
    <submittedName>
        <fullName evidence="8">Alkaline phosphatase</fullName>
    </submittedName>
</protein>
<dbReference type="InterPro" id="IPR002591">
    <property type="entry name" value="Phosphodiest/P_Trfase"/>
</dbReference>
<comment type="caution">
    <text evidence="8">The sequence shown here is derived from an EMBL/GenBank/DDBJ whole genome shotgun (WGS) entry which is preliminary data.</text>
</comment>
<dbReference type="PANTHER" id="PTHR10151:SF120">
    <property type="entry name" value="BIS(5'-ADENOSYL)-TRIPHOSPHATASE"/>
    <property type="match status" value="1"/>
</dbReference>
<dbReference type="RefSeq" id="WP_044225777.1">
    <property type="nucleotide sequence ID" value="NZ_JRYR02000001.1"/>
</dbReference>
<evidence type="ECO:0000313" key="8">
    <source>
        <dbReference type="EMBL" id="OHX67165.1"/>
    </source>
</evidence>
<dbReference type="Pfam" id="PF01663">
    <property type="entry name" value="Phosphodiest"/>
    <property type="match status" value="1"/>
</dbReference>
<keyword evidence="3 7" id="KW-0732">Signal</keyword>
<evidence type="ECO:0000256" key="1">
    <source>
        <dbReference type="ARBA" id="ARBA00022553"/>
    </source>
</evidence>
<dbReference type="STRING" id="915059.NH26_12865"/>
<feature type="active site" description="Phosphothreonine intermediate" evidence="4">
    <location>
        <position position="75"/>
    </location>
</feature>
<feature type="signal peptide" evidence="7">
    <location>
        <begin position="1"/>
        <end position="21"/>
    </location>
</feature>
<evidence type="ECO:0000256" key="6">
    <source>
        <dbReference type="SAM" id="MobiDB-lite"/>
    </source>
</evidence>
<keyword evidence="1 4" id="KW-0597">Phosphoprotein</keyword>
<dbReference type="EMBL" id="JRYR02000001">
    <property type="protein sequence ID" value="OHX67165.1"/>
    <property type="molecule type" value="Genomic_DNA"/>
</dbReference>
<evidence type="ECO:0000256" key="2">
    <source>
        <dbReference type="ARBA" id="ARBA00022723"/>
    </source>
</evidence>
<dbReference type="Gene3D" id="3.40.720.10">
    <property type="entry name" value="Alkaline Phosphatase, subunit A"/>
    <property type="match status" value="1"/>
</dbReference>
<gene>
    <name evidence="8" type="ORF">NH26_12865</name>
</gene>
<accession>A0A1S1Z233</accession>
<dbReference type="AlphaFoldDB" id="A0A1S1Z233"/>